<keyword evidence="3" id="KW-0443">Lipid metabolism</keyword>
<evidence type="ECO:0000256" key="1">
    <source>
        <dbReference type="ARBA" id="ARBA00022516"/>
    </source>
</evidence>
<dbReference type="Pfam" id="PF04336">
    <property type="entry name" value="ACP_PD"/>
    <property type="match status" value="1"/>
</dbReference>
<organism evidence="5 6">
    <name type="scientific">Marinicella sediminis</name>
    <dbReference type="NCBI Taxonomy" id="1792834"/>
    <lineage>
        <taxon>Bacteria</taxon>
        <taxon>Pseudomonadati</taxon>
        <taxon>Pseudomonadota</taxon>
        <taxon>Gammaproteobacteria</taxon>
        <taxon>Lysobacterales</taxon>
        <taxon>Marinicellaceae</taxon>
        <taxon>Marinicella</taxon>
    </lineage>
</organism>
<accession>A0ABV7J827</accession>
<protein>
    <submittedName>
        <fullName evidence="5">ACP phosphodiesterase</fullName>
    </submittedName>
</protein>
<comment type="caution">
    <text evidence="5">The sequence shown here is derived from an EMBL/GenBank/DDBJ whole genome shotgun (WGS) entry which is preliminary data.</text>
</comment>
<proteinExistence type="predicted"/>
<dbReference type="PANTHER" id="PTHR38764:SF1">
    <property type="entry name" value="ACYL CARRIER PROTEIN PHOSPHODIESTERASE"/>
    <property type="match status" value="1"/>
</dbReference>
<dbReference type="PANTHER" id="PTHR38764">
    <property type="entry name" value="ACYL CARRIER PROTEIN PHOSPHODIESTERASE"/>
    <property type="match status" value="1"/>
</dbReference>
<evidence type="ECO:0000313" key="6">
    <source>
        <dbReference type="Proteomes" id="UP001595533"/>
    </source>
</evidence>
<name>A0ABV7J827_9GAMM</name>
<keyword evidence="4" id="KW-0276">Fatty acid metabolism</keyword>
<keyword evidence="1" id="KW-0444">Lipid biosynthesis</keyword>
<keyword evidence="4" id="KW-0275">Fatty acid biosynthesis</keyword>
<evidence type="ECO:0000256" key="2">
    <source>
        <dbReference type="ARBA" id="ARBA00022801"/>
    </source>
</evidence>
<evidence type="ECO:0000256" key="3">
    <source>
        <dbReference type="ARBA" id="ARBA00023098"/>
    </source>
</evidence>
<reference evidence="6" key="1">
    <citation type="journal article" date="2019" name="Int. J. Syst. Evol. Microbiol.">
        <title>The Global Catalogue of Microorganisms (GCM) 10K type strain sequencing project: providing services to taxonomists for standard genome sequencing and annotation.</title>
        <authorList>
            <consortium name="The Broad Institute Genomics Platform"/>
            <consortium name="The Broad Institute Genome Sequencing Center for Infectious Disease"/>
            <person name="Wu L."/>
            <person name="Ma J."/>
        </authorList>
    </citation>
    <scope>NUCLEOTIDE SEQUENCE [LARGE SCALE GENOMIC DNA]</scope>
    <source>
        <strain evidence="6">KCTC 42953</strain>
    </source>
</reference>
<evidence type="ECO:0000313" key="5">
    <source>
        <dbReference type="EMBL" id="MFC3194283.1"/>
    </source>
</evidence>
<evidence type="ECO:0000256" key="4">
    <source>
        <dbReference type="ARBA" id="ARBA00023160"/>
    </source>
</evidence>
<sequence>MNWLAHTLLSKQHIDYQLGNVLADPLKGKAWRGASQYLKDGMRMHKAIDRFTDGHELLTVSKSRLGDDGLLKGVVLDLLYDHFLSADWTGYAVMPLSEYLKRFNQQAMAVKNYFPDRPQTIVGRIAATNLLGQYRDMAGFEAALQRIDGRLSDRLRARETASQYLPLVEKNYAQLQNDFAEFFPQLSVFFKSHPLGSAVDHLLIR</sequence>
<dbReference type="EMBL" id="JBHRTS010000004">
    <property type="protein sequence ID" value="MFC3194283.1"/>
    <property type="molecule type" value="Genomic_DNA"/>
</dbReference>
<gene>
    <name evidence="5" type="ORF">ACFODZ_08535</name>
</gene>
<dbReference type="RefSeq" id="WP_077410959.1">
    <property type="nucleotide sequence ID" value="NZ_JBHRTS010000004.1"/>
</dbReference>
<keyword evidence="2" id="KW-0378">Hydrolase</keyword>
<dbReference type="InterPro" id="IPR007431">
    <property type="entry name" value="ACP_PD"/>
</dbReference>
<keyword evidence="6" id="KW-1185">Reference proteome</keyword>
<dbReference type="Proteomes" id="UP001595533">
    <property type="component" value="Unassembled WGS sequence"/>
</dbReference>